<dbReference type="EMBL" id="PEBD01000010">
    <property type="protein sequence ID" value="PHV65762.1"/>
    <property type="molecule type" value="Genomic_DNA"/>
</dbReference>
<comment type="caution">
    <text evidence="4">The sequence shown here is derived from an EMBL/GenBank/DDBJ whole genome shotgun (WGS) entry which is preliminary data.</text>
</comment>
<dbReference type="Proteomes" id="UP000225108">
    <property type="component" value="Unassembled WGS sequence"/>
</dbReference>
<dbReference type="Gene3D" id="1.20.1260.10">
    <property type="match status" value="1"/>
</dbReference>
<accession>A0A2G3PL02</accession>
<feature type="region of interest" description="Disordered" evidence="1">
    <location>
        <begin position="34"/>
        <end position="56"/>
    </location>
</feature>
<feature type="compositionally biased region" description="Low complexity" evidence="1">
    <location>
        <begin position="40"/>
        <end position="56"/>
    </location>
</feature>
<evidence type="ECO:0000256" key="2">
    <source>
        <dbReference type="SAM" id="SignalP"/>
    </source>
</evidence>
<dbReference type="Pfam" id="PF03713">
    <property type="entry name" value="DUF305"/>
    <property type="match status" value="1"/>
</dbReference>
<feature type="signal peptide" evidence="2">
    <location>
        <begin position="1"/>
        <end position="25"/>
    </location>
</feature>
<gene>
    <name evidence="4" type="ORF">CSW57_18790</name>
</gene>
<sequence length="217" mass="23228">MYEIRSRRTGFALVGIAASATLLFAGCSSDNGDHDMGSMSHQSSATSATPSAPTSEQAAAFNDADVMFAQMMYPHHAQAVEMARLVEGRTTTPEVVQLADAIESAQGPEMEQLAQWLKQWGQPDPSSEGGDQGDMHHGDDSMSGMMSAQEMNDLAAKNGTEFDQAWLAMMIEHHAGAIEMADAEISDGENQAAKQLATSIAATQQQEIDTMKSLQRS</sequence>
<feature type="chain" id="PRO_5039134092" evidence="2">
    <location>
        <begin position="26"/>
        <end position="217"/>
    </location>
</feature>
<organism evidence="4 5">
    <name type="scientific">Williamsia marianensis</name>
    <dbReference type="NCBI Taxonomy" id="85044"/>
    <lineage>
        <taxon>Bacteria</taxon>
        <taxon>Bacillati</taxon>
        <taxon>Actinomycetota</taxon>
        <taxon>Actinomycetes</taxon>
        <taxon>Mycobacteriales</taxon>
        <taxon>Nocardiaceae</taxon>
        <taxon>Williamsia</taxon>
    </lineage>
</organism>
<protein>
    <submittedName>
        <fullName evidence="4">DUF305 domain-containing protein</fullName>
    </submittedName>
</protein>
<evidence type="ECO:0000313" key="5">
    <source>
        <dbReference type="Proteomes" id="UP000225108"/>
    </source>
</evidence>
<evidence type="ECO:0000259" key="3">
    <source>
        <dbReference type="Pfam" id="PF03713"/>
    </source>
</evidence>
<reference evidence="4 5" key="1">
    <citation type="submission" date="2017-10" db="EMBL/GenBank/DDBJ databases">
        <title>The draft genome sequence of Williamsia sp. BULT 1.1 isolated from the semi-arid grassland soils from South Africa.</title>
        <authorList>
            <person name="Kabwe M.H."/>
            <person name="Govender N."/>
            <person name="Mutseka Lunga P."/>
            <person name="Vikram S."/>
            <person name="Makhalanyane T.P."/>
        </authorList>
    </citation>
    <scope>NUCLEOTIDE SEQUENCE [LARGE SCALE GENOMIC DNA]</scope>
    <source>
        <strain evidence="4 5">BULT 1.1</strain>
    </source>
</reference>
<keyword evidence="2" id="KW-0732">Signal</keyword>
<dbReference type="AlphaFoldDB" id="A0A2G3PL02"/>
<dbReference type="PROSITE" id="PS51257">
    <property type="entry name" value="PROKAR_LIPOPROTEIN"/>
    <property type="match status" value="1"/>
</dbReference>
<proteinExistence type="predicted"/>
<name>A0A2G3PL02_WILMA</name>
<dbReference type="PANTHER" id="PTHR36933">
    <property type="entry name" value="SLL0788 PROTEIN"/>
    <property type="match status" value="1"/>
</dbReference>
<feature type="domain" description="DUF305" evidence="3">
    <location>
        <begin position="65"/>
        <end position="214"/>
    </location>
</feature>
<evidence type="ECO:0000256" key="1">
    <source>
        <dbReference type="SAM" id="MobiDB-lite"/>
    </source>
</evidence>
<dbReference type="InterPro" id="IPR012347">
    <property type="entry name" value="Ferritin-like"/>
</dbReference>
<dbReference type="PANTHER" id="PTHR36933:SF1">
    <property type="entry name" value="SLL0788 PROTEIN"/>
    <property type="match status" value="1"/>
</dbReference>
<dbReference type="RefSeq" id="WP_099384083.1">
    <property type="nucleotide sequence ID" value="NZ_PEBD01000010.1"/>
</dbReference>
<evidence type="ECO:0000313" key="4">
    <source>
        <dbReference type="EMBL" id="PHV65762.1"/>
    </source>
</evidence>
<dbReference type="InterPro" id="IPR005183">
    <property type="entry name" value="DUF305_CopM-like"/>
</dbReference>
<feature type="region of interest" description="Disordered" evidence="1">
    <location>
        <begin position="120"/>
        <end position="145"/>
    </location>
</feature>